<evidence type="ECO:0000256" key="3">
    <source>
        <dbReference type="ARBA" id="ARBA00022777"/>
    </source>
</evidence>
<dbReference type="GO" id="GO:0016301">
    <property type="term" value="F:kinase activity"/>
    <property type="evidence" value="ECO:0007669"/>
    <property type="project" value="UniProtKB-KW"/>
</dbReference>
<evidence type="ECO:0000313" key="6">
    <source>
        <dbReference type="Proteomes" id="UP001172082"/>
    </source>
</evidence>
<feature type="domain" description="Carbohydrate kinase PfkB" evidence="4">
    <location>
        <begin position="4"/>
        <end position="314"/>
    </location>
</feature>
<dbReference type="Pfam" id="PF00294">
    <property type="entry name" value="PfkB"/>
    <property type="match status" value="1"/>
</dbReference>
<sequence>MGFVTFGEIMLRLTPSVQNEKVVSAKNFNVGYAGSESNVASSLARLGNEVQFVSKLPQNALGDAAMNSINSHGVRTDFLLHGGNKMGTYYIEKGSSIRPSVVIYDRENSSISQIEANELSWLEILKGHHWLHISGITPALSPTCAEETLEAVRTAKKLDVKVSFDLNFRRSLWKDHTEAKKIFDPILECTDLLFANTGALADVYQIAFEHNDPIECSTKAIEEAKRRFGIDCLAFTIRWHDSASRNRLTGLMLSGSELSLSRVYDVEITDRFGTGDAFAAGVLHGISQNWEDQKALDFGTAAFALKHTIPGDQNYSTQKEIESIMNGNISGWAVR</sequence>
<dbReference type="PANTHER" id="PTHR43320">
    <property type="entry name" value="SUGAR KINASE"/>
    <property type="match status" value="1"/>
</dbReference>
<keyword evidence="3 5" id="KW-0418">Kinase</keyword>
<comment type="similarity">
    <text evidence="1">Belongs to the carbohydrate kinase PfkB family.</text>
</comment>
<dbReference type="InterPro" id="IPR029056">
    <property type="entry name" value="Ribokinase-like"/>
</dbReference>
<evidence type="ECO:0000313" key="5">
    <source>
        <dbReference type="EMBL" id="MDN5205700.1"/>
    </source>
</evidence>
<dbReference type="InterPro" id="IPR052700">
    <property type="entry name" value="Carb_kinase_PfkB-like"/>
</dbReference>
<reference evidence="5" key="1">
    <citation type="submission" date="2023-06" db="EMBL/GenBank/DDBJ databases">
        <title>Genomic of Parafulvivirga corallium.</title>
        <authorList>
            <person name="Wang G."/>
        </authorList>
    </citation>
    <scope>NUCLEOTIDE SEQUENCE</scope>
    <source>
        <strain evidence="5">BMA10</strain>
    </source>
</reference>
<dbReference type="PANTHER" id="PTHR43320:SF2">
    <property type="entry name" value="2-DEHYDRO-3-DEOXYGLUCONOKINASE_2-DEHYDRO-3-DEOXYGALACTONOKINASE"/>
    <property type="match status" value="1"/>
</dbReference>
<gene>
    <name evidence="5" type="ORF">QQ008_30225</name>
</gene>
<dbReference type="RefSeq" id="WP_346755718.1">
    <property type="nucleotide sequence ID" value="NZ_JAUJEA010000025.1"/>
</dbReference>
<protein>
    <submittedName>
        <fullName evidence="5">Sugar kinase</fullName>
    </submittedName>
</protein>
<dbReference type="Proteomes" id="UP001172082">
    <property type="component" value="Unassembled WGS sequence"/>
</dbReference>
<comment type="caution">
    <text evidence="5">The sequence shown here is derived from an EMBL/GenBank/DDBJ whole genome shotgun (WGS) entry which is preliminary data.</text>
</comment>
<dbReference type="EMBL" id="JAUJEA010000025">
    <property type="protein sequence ID" value="MDN5205700.1"/>
    <property type="molecule type" value="Genomic_DNA"/>
</dbReference>
<dbReference type="CDD" id="cd01166">
    <property type="entry name" value="KdgK"/>
    <property type="match status" value="1"/>
</dbReference>
<keyword evidence="2" id="KW-0808">Transferase</keyword>
<dbReference type="InterPro" id="IPR011611">
    <property type="entry name" value="PfkB_dom"/>
</dbReference>
<keyword evidence="6" id="KW-1185">Reference proteome</keyword>
<dbReference type="SUPFAM" id="SSF53613">
    <property type="entry name" value="Ribokinase-like"/>
    <property type="match status" value="1"/>
</dbReference>
<evidence type="ECO:0000256" key="1">
    <source>
        <dbReference type="ARBA" id="ARBA00010688"/>
    </source>
</evidence>
<name>A0ABT8KY53_9BACT</name>
<proteinExistence type="inferred from homology"/>
<organism evidence="5 6">
    <name type="scientific">Splendidivirga corallicola</name>
    <dbReference type="NCBI Taxonomy" id="3051826"/>
    <lineage>
        <taxon>Bacteria</taxon>
        <taxon>Pseudomonadati</taxon>
        <taxon>Bacteroidota</taxon>
        <taxon>Cytophagia</taxon>
        <taxon>Cytophagales</taxon>
        <taxon>Splendidivirgaceae</taxon>
        <taxon>Splendidivirga</taxon>
    </lineage>
</organism>
<dbReference type="Gene3D" id="3.40.1190.20">
    <property type="match status" value="1"/>
</dbReference>
<evidence type="ECO:0000259" key="4">
    <source>
        <dbReference type="Pfam" id="PF00294"/>
    </source>
</evidence>
<accession>A0ABT8KY53</accession>
<evidence type="ECO:0000256" key="2">
    <source>
        <dbReference type="ARBA" id="ARBA00022679"/>
    </source>
</evidence>